<dbReference type="RefSeq" id="WP_154379377.1">
    <property type="nucleotide sequence ID" value="NZ_WKJK01000010.1"/>
</dbReference>
<organism evidence="1 2">
    <name type="scientific">Duganella guangzhouensis</name>
    <dbReference type="NCBI Taxonomy" id="2666084"/>
    <lineage>
        <taxon>Bacteria</taxon>
        <taxon>Pseudomonadati</taxon>
        <taxon>Pseudomonadota</taxon>
        <taxon>Betaproteobacteria</taxon>
        <taxon>Burkholderiales</taxon>
        <taxon>Oxalobacteraceae</taxon>
        <taxon>Telluria group</taxon>
        <taxon>Duganella</taxon>
    </lineage>
</organism>
<dbReference type="SUPFAM" id="SSF63829">
    <property type="entry name" value="Calcium-dependent phosphotriesterase"/>
    <property type="match status" value="1"/>
</dbReference>
<dbReference type="AlphaFoldDB" id="A0A6I2L7D6"/>
<dbReference type="EMBL" id="WKJK01000010">
    <property type="protein sequence ID" value="MRW92209.1"/>
    <property type="molecule type" value="Genomic_DNA"/>
</dbReference>
<reference evidence="1 2" key="1">
    <citation type="submission" date="2019-11" db="EMBL/GenBank/DDBJ databases">
        <title>Novel species isolated from a subtropical stream in China.</title>
        <authorList>
            <person name="Lu H."/>
        </authorList>
    </citation>
    <scope>NUCLEOTIDE SEQUENCE [LARGE SCALE GENOMIC DNA]</scope>
    <source>
        <strain evidence="1 2">FT80W</strain>
    </source>
</reference>
<evidence type="ECO:0000313" key="2">
    <source>
        <dbReference type="Proteomes" id="UP000433309"/>
    </source>
</evidence>
<accession>A0A6I2L7D6</accession>
<name>A0A6I2L7D6_9BURK</name>
<evidence type="ECO:0000313" key="1">
    <source>
        <dbReference type="EMBL" id="MRW92209.1"/>
    </source>
</evidence>
<comment type="caution">
    <text evidence="1">The sequence shown here is derived from an EMBL/GenBank/DDBJ whole genome shotgun (WGS) entry which is preliminary data.</text>
</comment>
<dbReference type="Proteomes" id="UP000433309">
    <property type="component" value="Unassembled WGS sequence"/>
</dbReference>
<proteinExistence type="predicted"/>
<protein>
    <submittedName>
        <fullName evidence="1">Uncharacterized protein</fullName>
    </submittedName>
</protein>
<gene>
    <name evidence="1" type="ORF">GJ699_19630</name>
</gene>
<sequence length="438" mass="47552">MQTATEPQGAAFSATSLLSILWDQMGQMYPCGPYQKRVARSALTVSEAKMERPLYALRVDPAGGVTLMYHTSADASTVGFSVFDPQGKLAQRYGDIAAAGVQDFQPDHEGGVYLLDIITANDGQRLQRLSRIGVDGSLRWSMRHPMNPHRTELATLSGQFTRLCSPDRDQLYLLCSGPDIAIGKIDPESGALLSEYRWDDLSDTAIIDRAGRFYYSRHDVNGDGRHALIVRDPAGQTRTVLAPAVQELTQLAGVDSEGRIYARTQAGIGVIAADGSTAALLSLNGAVLSADGSLTLARASEQLQLLDFGADGQLRNQHPLQAPPHAHFIHQNASNYYFYGNESHRSGGDLTIIDRYDGAATNVNLRDKAGQRVVCFRQANASLLPIASIMATPRHWQLDGDGNIYLALADPRGFHVLKLTRLSCGHCRTPGSNCPAHR</sequence>
<keyword evidence="2" id="KW-1185">Reference proteome</keyword>